<dbReference type="Proteomes" id="UP001485043">
    <property type="component" value="Unassembled WGS sequence"/>
</dbReference>
<gene>
    <name evidence="2" type="ORF">WJX84_003136</name>
</gene>
<reference evidence="2 3" key="1">
    <citation type="journal article" date="2024" name="Nat. Commun.">
        <title>Phylogenomics reveals the evolutionary origins of lichenization in chlorophyte algae.</title>
        <authorList>
            <person name="Puginier C."/>
            <person name="Libourel C."/>
            <person name="Otte J."/>
            <person name="Skaloud P."/>
            <person name="Haon M."/>
            <person name="Grisel S."/>
            <person name="Petersen M."/>
            <person name="Berrin J.G."/>
            <person name="Delaux P.M."/>
            <person name="Dal Grande F."/>
            <person name="Keller J."/>
        </authorList>
    </citation>
    <scope>NUCLEOTIDE SEQUENCE [LARGE SCALE GENOMIC DNA]</scope>
    <source>
        <strain evidence="2 3">SAG 2523</strain>
    </source>
</reference>
<keyword evidence="3" id="KW-1185">Reference proteome</keyword>
<proteinExistence type="predicted"/>
<organism evidence="2 3">
    <name type="scientific">Apatococcus fuscideae</name>
    <dbReference type="NCBI Taxonomy" id="2026836"/>
    <lineage>
        <taxon>Eukaryota</taxon>
        <taxon>Viridiplantae</taxon>
        <taxon>Chlorophyta</taxon>
        <taxon>core chlorophytes</taxon>
        <taxon>Trebouxiophyceae</taxon>
        <taxon>Chlorellales</taxon>
        <taxon>Chlorellaceae</taxon>
        <taxon>Apatococcus</taxon>
    </lineage>
</organism>
<evidence type="ECO:0000256" key="1">
    <source>
        <dbReference type="SAM" id="MobiDB-lite"/>
    </source>
</evidence>
<accession>A0AAW1T7R5</accession>
<evidence type="ECO:0000313" key="2">
    <source>
        <dbReference type="EMBL" id="KAK9865579.1"/>
    </source>
</evidence>
<evidence type="ECO:0000313" key="3">
    <source>
        <dbReference type="Proteomes" id="UP001485043"/>
    </source>
</evidence>
<name>A0AAW1T7R5_9CHLO</name>
<dbReference type="EMBL" id="JALJOV010000235">
    <property type="protein sequence ID" value="KAK9865579.1"/>
    <property type="molecule type" value="Genomic_DNA"/>
</dbReference>
<dbReference type="AlphaFoldDB" id="A0AAW1T7R5"/>
<sequence>MPWLLRGKRKSQEAVASGSNGKVQRVPQVEDVQEGVQGLSLEDGPAETPSAISDTEIFEDGAVHVALASPSADLDDVDVAAPSAIGMPGHTGAVLDPSAQSQQAADVVPEVSDSTEAADAEVPEGFGYLYGMSEEQLQQELLSIMEATSMEAVEEALGELGCPGSLNMDCAIIRTWVEETANEHQQYNVELYTVESSLQEADKRESALQEQFWSQFLIDESGFKPGEH</sequence>
<comment type="caution">
    <text evidence="2">The sequence shown here is derived from an EMBL/GenBank/DDBJ whole genome shotgun (WGS) entry which is preliminary data.</text>
</comment>
<protein>
    <submittedName>
        <fullName evidence="2">Uncharacterized protein</fullName>
    </submittedName>
</protein>
<feature type="region of interest" description="Disordered" evidence="1">
    <location>
        <begin position="1"/>
        <end position="48"/>
    </location>
</feature>